<evidence type="ECO:0000313" key="2">
    <source>
        <dbReference type="Proteomes" id="UP001201179"/>
    </source>
</evidence>
<dbReference type="GeneID" id="5301404"/>
<evidence type="ECO:0000313" key="1">
    <source>
        <dbReference type="EMBL" id="MCG0341394.1"/>
    </source>
</evidence>
<protein>
    <submittedName>
        <fullName evidence="1">Uncharacterized protein</fullName>
    </submittedName>
</protein>
<gene>
    <name evidence="1" type="ORF">L4X52_15590</name>
</gene>
<dbReference type="EMBL" id="JAKKWZ010000034">
    <property type="protein sequence ID" value="MCG0341394.1"/>
    <property type="molecule type" value="Genomic_DNA"/>
</dbReference>
<dbReference type="RefSeq" id="WP_011964749.1">
    <property type="nucleotide sequence ID" value="NZ_CBCRWF010000094.1"/>
</dbReference>
<reference evidence="1" key="1">
    <citation type="submission" date="2022-01" db="EMBL/GenBank/DDBJ databases">
        <authorList>
            <person name="Mingchao X."/>
        </authorList>
    </citation>
    <scope>NUCLEOTIDE SEQUENCE</scope>
    <source>
        <strain evidence="1">Bv4372</strain>
    </source>
</reference>
<name>A0AAW5AYN5_PHOVU</name>
<sequence>MSTRGCIIELKKDVCKVGYLHYGANFASKLIHYGMLGLTFTEDVLKTDIEMEQKEGVVGVFYQETNDAGIIERLFRYDTSVINIDAEIFIFIEKRGNDSFDVTIKRTMDVEEEDTEEEWAKVPEKLKVLLLENRKEETKFIRTCVGID</sequence>
<dbReference type="Proteomes" id="UP001201179">
    <property type="component" value="Unassembled WGS sequence"/>
</dbReference>
<proteinExistence type="predicted"/>
<comment type="caution">
    <text evidence="1">The sequence shown here is derived from an EMBL/GenBank/DDBJ whole genome shotgun (WGS) entry which is preliminary data.</text>
</comment>
<accession>A0AAW5AYN5</accession>
<organism evidence="1 2">
    <name type="scientific">Phocaeicola vulgatus</name>
    <name type="common">Bacteroides vulgatus</name>
    <dbReference type="NCBI Taxonomy" id="821"/>
    <lineage>
        <taxon>Bacteria</taxon>
        <taxon>Pseudomonadati</taxon>
        <taxon>Bacteroidota</taxon>
        <taxon>Bacteroidia</taxon>
        <taxon>Bacteroidales</taxon>
        <taxon>Bacteroidaceae</taxon>
        <taxon>Phocaeicola</taxon>
    </lineage>
</organism>
<dbReference type="AlphaFoldDB" id="A0AAW5AYN5"/>